<feature type="region of interest" description="Disordered" evidence="1">
    <location>
        <begin position="19"/>
        <end position="52"/>
    </location>
</feature>
<dbReference type="Proteomes" id="UP001221898">
    <property type="component" value="Unassembled WGS sequence"/>
</dbReference>
<dbReference type="InterPro" id="IPR036691">
    <property type="entry name" value="Endo/exonu/phosph_ase_sf"/>
</dbReference>
<feature type="domain" description="Endonuclease/exonuclease/phosphatase" evidence="2">
    <location>
        <begin position="67"/>
        <end position="301"/>
    </location>
</feature>
<feature type="compositionally biased region" description="Polar residues" evidence="1">
    <location>
        <begin position="39"/>
        <end position="52"/>
    </location>
</feature>
<gene>
    <name evidence="3" type="ORF">AAFF_G00316930</name>
</gene>
<name>A0AAD7SNK1_9TELE</name>
<protein>
    <recommendedName>
        <fullName evidence="2">Endonuclease/exonuclease/phosphatase domain-containing protein</fullName>
    </recommendedName>
</protein>
<dbReference type="EMBL" id="JAINUG010000047">
    <property type="protein sequence ID" value="KAJ8405713.1"/>
    <property type="molecule type" value="Genomic_DNA"/>
</dbReference>
<dbReference type="SUPFAM" id="SSF56219">
    <property type="entry name" value="DNase I-like"/>
    <property type="match status" value="1"/>
</dbReference>
<dbReference type="AlphaFoldDB" id="A0AAD7SNK1"/>
<evidence type="ECO:0000313" key="4">
    <source>
        <dbReference type="Proteomes" id="UP001221898"/>
    </source>
</evidence>
<dbReference type="CDD" id="cd09076">
    <property type="entry name" value="L1-EN"/>
    <property type="match status" value="1"/>
</dbReference>
<sequence>MKNKVIPNPILPAAGVRRNFAADGGAGPPPRGQHDDRTPNPQGRVQSNHSTPSNALLRCRRPFVMGTFNACTVREEARLVELAHCAEERGVEILGIQEHRRVHTDDRIVYRRVERCTFITASAWRNEAQAATGGIGLMLGSLARKALRRVYHHTDRILIAEFSGNPVTTVILVYSPTNVAPPVEVEKFYEDLATAVRDVPAHNFLAILGDFNARLGPEDARFPYHDSTNRNGAYLTALLMEHELLPANTMFRKRTGKRWTFQDRASGMLRQLDYILVRKKWRNSILNAEPYSTFSSVGSDHRVVSMRVRLSLRVPKPSPRIRYDWKALSTDPGLQARYTEEVRSRFQLLDEGLEPSSEYRRFVVANEEATRLCVPVLDKTRTSLQSRHPDVVVARGRVEEARLGYVREPTVERRGILNEAKQLLFSTYDKIKGEELMERVQRVQAAQGERQYGEAWRVINEMTGRKRTKEGQVEGHSPEERVVTWFNHFRRLLGTTAEGDEEEIPSFLQNLNIDDGPFTTSEFARAKTTLREGKSAGPDGIPPEVLKNCGLNNIILQFCNLALLSNKQPDMWSLSNIIPVPKAGDLSARQLPRHQPDVYRRKGQFTTSDFQGCCAW</sequence>
<evidence type="ECO:0000259" key="2">
    <source>
        <dbReference type="Pfam" id="PF03372"/>
    </source>
</evidence>
<dbReference type="Gene3D" id="3.60.10.10">
    <property type="entry name" value="Endonuclease/exonuclease/phosphatase"/>
    <property type="match status" value="1"/>
</dbReference>
<evidence type="ECO:0000256" key="1">
    <source>
        <dbReference type="SAM" id="MobiDB-lite"/>
    </source>
</evidence>
<evidence type="ECO:0000313" key="3">
    <source>
        <dbReference type="EMBL" id="KAJ8405713.1"/>
    </source>
</evidence>
<keyword evidence="4" id="KW-1185">Reference proteome</keyword>
<reference evidence="3" key="1">
    <citation type="journal article" date="2023" name="Science">
        <title>Genome structures resolve the early diversification of teleost fishes.</title>
        <authorList>
            <person name="Parey E."/>
            <person name="Louis A."/>
            <person name="Montfort J."/>
            <person name="Bouchez O."/>
            <person name="Roques C."/>
            <person name="Iampietro C."/>
            <person name="Lluch J."/>
            <person name="Castinel A."/>
            <person name="Donnadieu C."/>
            <person name="Desvignes T."/>
            <person name="Floi Bucao C."/>
            <person name="Jouanno E."/>
            <person name="Wen M."/>
            <person name="Mejri S."/>
            <person name="Dirks R."/>
            <person name="Jansen H."/>
            <person name="Henkel C."/>
            <person name="Chen W.J."/>
            <person name="Zahm M."/>
            <person name="Cabau C."/>
            <person name="Klopp C."/>
            <person name="Thompson A.W."/>
            <person name="Robinson-Rechavi M."/>
            <person name="Braasch I."/>
            <person name="Lecointre G."/>
            <person name="Bobe J."/>
            <person name="Postlethwait J.H."/>
            <person name="Berthelot C."/>
            <person name="Roest Crollius H."/>
            <person name="Guiguen Y."/>
        </authorList>
    </citation>
    <scope>NUCLEOTIDE SEQUENCE</scope>
    <source>
        <strain evidence="3">NC1722</strain>
    </source>
</reference>
<comment type="caution">
    <text evidence="3">The sequence shown here is derived from an EMBL/GenBank/DDBJ whole genome shotgun (WGS) entry which is preliminary data.</text>
</comment>
<dbReference type="GO" id="GO:0003824">
    <property type="term" value="F:catalytic activity"/>
    <property type="evidence" value="ECO:0007669"/>
    <property type="project" value="InterPro"/>
</dbReference>
<proteinExistence type="predicted"/>
<organism evidence="3 4">
    <name type="scientific">Aldrovandia affinis</name>
    <dbReference type="NCBI Taxonomy" id="143900"/>
    <lineage>
        <taxon>Eukaryota</taxon>
        <taxon>Metazoa</taxon>
        <taxon>Chordata</taxon>
        <taxon>Craniata</taxon>
        <taxon>Vertebrata</taxon>
        <taxon>Euteleostomi</taxon>
        <taxon>Actinopterygii</taxon>
        <taxon>Neopterygii</taxon>
        <taxon>Teleostei</taxon>
        <taxon>Notacanthiformes</taxon>
        <taxon>Halosauridae</taxon>
        <taxon>Aldrovandia</taxon>
    </lineage>
</organism>
<dbReference type="InterPro" id="IPR005135">
    <property type="entry name" value="Endo/exonuclease/phosphatase"/>
</dbReference>
<accession>A0AAD7SNK1</accession>
<dbReference type="Pfam" id="PF03372">
    <property type="entry name" value="Exo_endo_phos"/>
    <property type="match status" value="1"/>
</dbReference>